<gene>
    <name evidence="2" type="ORF">OPV22_025402</name>
</gene>
<dbReference type="GO" id="GO:0071763">
    <property type="term" value="P:nuclear membrane organization"/>
    <property type="evidence" value="ECO:0007669"/>
    <property type="project" value="TreeGrafter"/>
</dbReference>
<protein>
    <recommendedName>
        <fullName evidence="4">Nuclear pore complex protein NUP1</fullName>
    </recommendedName>
</protein>
<reference evidence="2 3" key="1">
    <citation type="submission" date="2022-12" db="EMBL/GenBank/DDBJ databases">
        <title>Chromosome-scale assembly of the Ensete ventricosum genome.</title>
        <authorList>
            <person name="Dussert Y."/>
            <person name="Stocks J."/>
            <person name="Wendawek A."/>
            <person name="Woldeyes F."/>
            <person name="Nichols R.A."/>
            <person name="Borrell J.S."/>
        </authorList>
    </citation>
    <scope>NUCLEOTIDE SEQUENCE [LARGE SCALE GENOMIC DNA]</scope>
    <source>
        <strain evidence="3">cv. Maze</strain>
        <tissue evidence="2">Seeds</tissue>
    </source>
</reference>
<organism evidence="2 3">
    <name type="scientific">Ensete ventricosum</name>
    <name type="common">Abyssinian banana</name>
    <name type="synonym">Musa ensete</name>
    <dbReference type="NCBI Taxonomy" id="4639"/>
    <lineage>
        <taxon>Eukaryota</taxon>
        <taxon>Viridiplantae</taxon>
        <taxon>Streptophyta</taxon>
        <taxon>Embryophyta</taxon>
        <taxon>Tracheophyta</taxon>
        <taxon>Spermatophyta</taxon>
        <taxon>Magnoliopsida</taxon>
        <taxon>Liliopsida</taxon>
        <taxon>Zingiberales</taxon>
        <taxon>Musaceae</taxon>
        <taxon>Ensete</taxon>
    </lineage>
</organism>
<comment type="caution">
    <text evidence="2">The sequence shown here is derived from an EMBL/GenBank/DDBJ whole genome shotgun (WGS) entry which is preliminary data.</text>
</comment>
<dbReference type="EMBL" id="JAQQAF010000007">
    <property type="protein sequence ID" value="KAJ8471059.1"/>
    <property type="molecule type" value="Genomic_DNA"/>
</dbReference>
<dbReference type="GO" id="GO:0005635">
    <property type="term" value="C:nuclear envelope"/>
    <property type="evidence" value="ECO:0007669"/>
    <property type="project" value="TreeGrafter"/>
</dbReference>
<dbReference type="Proteomes" id="UP001222027">
    <property type="component" value="Unassembled WGS sequence"/>
</dbReference>
<evidence type="ECO:0000313" key="3">
    <source>
        <dbReference type="Proteomes" id="UP001222027"/>
    </source>
</evidence>
<name>A0AAV8Q3P9_ENSVE</name>
<feature type="region of interest" description="Disordered" evidence="1">
    <location>
        <begin position="1"/>
        <end position="106"/>
    </location>
</feature>
<feature type="compositionally biased region" description="Low complexity" evidence="1">
    <location>
        <begin position="67"/>
        <end position="78"/>
    </location>
</feature>
<dbReference type="PANTHER" id="PTHR33416">
    <property type="entry name" value="NUCLEAR PORE COMPLEX PROTEIN NUP1"/>
    <property type="match status" value="1"/>
</dbReference>
<dbReference type="PANTHER" id="PTHR33416:SF20">
    <property type="entry name" value="NUCLEAR PORE COMPLEX PROTEIN NUP1"/>
    <property type="match status" value="1"/>
</dbReference>
<keyword evidence="3" id="KW-1185">Reference proteome</keyword>
<evidence type="ECO:0000256" key="1">
    <source>
        <dbReference type="SAM" id="MobiDB-lite"/>
    </source>
</evidence>
<evidence type="ECO:0008006" key="4">
    <source>
        <dbReference type="Google" id="ProtNLM"/>
    </source>
</evidence>
<dbReference type="AlphaFoldDB" id="A0AAV8Q3P9"/>
<accession>A0AAV8Q3P9</accession>
<evidence type="ECO:0000313" key="2">
    <source>
        <dbReference type="EMBL" id="KAJ8471059.1"/>
    </source>
</evidence>
<proteinExistence type="predicted"/>
<sequence>MLGREEEDEEQQEARAGAGGKMTRRAFRLRAPSTPYDRPPAAGGKERREGDGWASKILVRPASAKIPSLFSPSPSSASNQDYPPLSESFPGTRQDAAARVSSPDNQVLQAKNRGVFAEKSQPFGDPEVHQLSGDEARNVCDSGGIAEVEQWLKQKTFSRQQSNYLMKLLLSRTRDLSHDDRPATGFVTKADGTLNLKAPRKSAQSAVLPEQWITPKPQEASEMRAAHDVGSSPVEIAKAYMEALGNESNHNSHDGRLDLEKATIDNRASASDMSYSSDVKLPMCWPGAFVESNYHYRTPQTRRTKVEPYKFQRTPYYGSIFSRSKFQAGDQSPQIVPLSRWKRSTAFGGVMVPEKYNESTPSKEFGTSNLANFCLMSSATSNDKKNLSSPLGMTSEEDSLASSLNFQTAEGSKYNTGPSSVHPKSSHMARKILEHLDRTVPSPKKKMVQFKLEKTGTKVFLNSACLAMDGQKGPDLSIIDDDKPNSLGMDTAATEEATTRLIMDNNHHKRPSITPKSTNQSILRGTERTSDGFVFTFPVSTPINDPSQAPPTPTMTASPAVCRMLSNTDDTIPSFTFSSPRADNGLVFSSGSISSPTLTDTTTLQFKFGSEKQRNLSFGSTSKGTFGLWVSS</sequence>
<feature type="compositionally biased region" description="Acidic residues" evidence="1">
    <location>
        <begin position="1"/>
        <end position="11"/>
    </location>
</feature>